<dbReference type="NCBIfam" id="TIGR03949">
    <property type="entry name" value="bact_IIb_cerein"/>
    <property type="match status" value="1"/>
</dbReference>
<dbReference type="InterPro" id="IPR023991">
    <property type="entry name" value="Bacteriocin_IIb_lactobn/cerein"/>
</dbReference>
<accession>Q6KCG5</accession>
<organism evidence="1">
    <name type="scientific">Latilactobacillus sakei</name>
    <name type="common">Lactobacillus sakei</name>
    <dbReference type="NCBI Taxonomy" id="1599"/>
    <lineage>
        <taxon>Bacteria</taxon>
        <taxon>Bacillati</taxon>
        <taxon>Bacillota</taxon>
        <taxon>Bacilli</taxon>
        <taxon>Lactobacillales</taxon>
        <taxon>Lactobacillaceae</taxon>
        <taxon>Latilactobacillus</taxon>
    </lineage>
</organism>
<sequence>MTNKFKQVTSFKELKLNEVSSIKGGFSPIGIAYNVAHSLWKHRGSFQSGYQKGWKNI</sequence>
<proteinExistence type="predicted"/>
<evidence type="ECO:0000313" key="1">
    <source>
        <dbReference type="EMBL" id="CAF25005.1"/>
    </source>
</evidence>
<dbReference type="AlphaFoldDB" id="Q6KCG5"/>
<protein>
    <submittedName>
        <fullName evidence="1">Bacteriocin-like peptide</fullName>
    </submittedName>
</protein>
<reference evidence="1" key="1">
    <citation type="journal article" date="2005" name="Res. Microbiol.">
        <title>Sakacin P non-producing Lactobacillus sakei strains contain homologues of the sakacin P gene cluster.</title>
        <authorList>
            <person name="Moretro T."/>
            <person name="Naterstad K."/>
            <person name="Wang E."/>
            <person name="Aasen I.M."/>
            <person name="Chaillou S."/>
            <person name="Zagorec M."/>
            <person name="Axelsson L."/>
        </authorList>
    </citation>
    <scope>NUCLEOTIDE SEQUENCE</scope>
    <source>
        <strain evidence="1">Lb790</strain>
    </source>
</reference>
<dbReference type="RefSeq" id="WP_112220959.1">
    <property type="nucleotide sequence ID" value="NZ_CBCPIJ010000002.1"/>
</dbReference>
<name>Q6KCG5_LATSK</name>
<dbReference type="EMBL" id="AJ626710">
    <property type="protein sequence ID" value="CAF25005.1"/>
    <property type="molecule type" value="Genomic_DNA"/>
</dbReference>